<gene>
    <name evidence="2" type="ORF">ACIB24_00180</name>
</gene>
<protein>
    <submittedName>
        <fullName evidence="2">Uncharacterized protein</fullName>
    </submittedName>
</protein>
<evidence type="ECO:0000313" key="2">
    <source>
        <dbReference type="EMBL" id="MFI7585472.1"/>
    </source>
</evidence>
<reference evidence="2 3" key="1">
    <citation type="submission" date="2024-10" db="EMBL/GenBank/DDBJ databases">
        <title>The Natural Products Discovery Center: Release of the First 8490 Sequenced Strains for Exploring Actinobacteria Biosynthetic Diversity.</title>
        <authorList>
            <person name="Kalkreuter E."/>
            <person name="Kautsar S.A."/>
            <person name="Yang D."/>
            <person name="Bader C.D."/>
            <person name="Teijaro C.N."/>
            <person name="Fluegel L."/>
            <person name="Davis C.M."/>
            <person name="Simpson J.R."/>
            <person name="Lauterbach L."/>
            <person name="Steele A.D."/>
            <person name="Gui C."/>
            <person name="Meng S."/>
            <person name="Li G."/>
            <person name="Viehrig K."/>
            <person name="Ye F."/>
            <person name="Su P."/>
            <person name="Kiefer A.F."/>
            <person name="Nichols A."/>
            <person name="Cepeda A.J."/>
            <person name="Yan W."/>
            <person name="Fan B."/>
            <person name="Jiang Y."/>
            <person name="Adhikari A."/>
            <person name="Zheng C.-J."/>
            <person name="Schuster L."/>
            <person name="Cowan T.M."/>
            <person name="Smanski M.J."/>
            <person name="Chevrette M.G."/>
            <person name="De Carvalho L.P.S."/>
            <person name="Shen B."/>
        </authorList>
    </citation>
    <scope>NUCLEOTIDE SEQUENCE [LARGE SCALE GENOMIC DNA]</scope>
    <source>
        <strain evidence="2 3">NPDC049639</strain>
    </source>
</reference>
<feature type="transmembrane region" description="Helical" evidence="1">
    <location>
        <begin position="46"/>
        <end position="67"/>
    </location>
</feature>
<dbReference type="RefSeq" id="WP_398273395.1">
    <property type="nucleotide sequence ID" value="NZ_JBITLV010000001.1"/>
</dbReference>
<dbReference type="Proteomes" id="UP001612915">
    <property type="component" value="Unassembled WGS sequence"/>
</dbReference>
<proteinExistence type="predicted"/>
<accession>A0ABW8AHH3</accession>
<evidence type="ECO:0000313" key="3">
    <source>
        <dbReference type="Proteomes" id="UP001612915"/>
    </source>
</evidence>
<keyword evidence="1" id="KW-0812">Transmembrane</keyword>
<keyword evidence="3" id="KW-1185">Reference proteome</keyword>
<comment type="caution">
    <text evidence="2">The sequence shown here is derived from an EMBL/GenBank/DDBJ whole genome shotgun (WGS) entry which is preliminary data.</text>
</comment>
<keyword evidence="1" id="KW-1133">Transmembrane helix</keyword>
<feature type="transmembrane region" description="Helical" evidence="1">
    <location>
        <begin position="114"/>
        <end position="131"/>
    </location>
</feature>
<evidence type="ECO:0000256" key="1">
    <source>
        <dbReference type="SAM" id="Phobius"/>
    </source>
</evidence>
<sequence>MARTVVYDQGNRGADGYASKLAKYVPVEVITLATSFFAVFQVGRGWVYFWLAVATVANAVYLVAIGVQQPPETRPENYFYVLATFAFLFWAAATIDAVATTFGLSGGTGAGQRAFVLAFAALFIPAVDSLFSSDPLKEWLVKARLRRA</sequence>
<feature type="transmembrane region" description="Helical" evidence="1">
    <location>
        <begin position="21"/>
        <end position="40"/>
    </location>
</feature>
<dbReference type="EMBL" id="JBITLV010000001">
    <property type="protein sequence ID" value="MFI7585472.1"/>
    <property type="molecule type" value="Genomic_DNA"/>
</dbReference>
<keyword evidence="1" id="KW-0472">Membrane</keyword>
<name>A0ABW8AHH3_9ACTN</name>
<feature type="transmembrane region" description="Helical" evidence="1">
    <location>
        <begin position="79"/>
        <end position="102"/>
    </location>
</feature>
<organism evidence="2 3">
    <name type="scientific">Spongisporangium articulatum</name>
    <dbReference type="NCBI Taxonomy" id="3362603"/>
    <lineage>
        <taxon>Bacteria</taxon>
        <taxon>Bacillati</taxon>
        <taxon>Actinomycetota</taxon>
        <taxon>Actinomycetes</taxon>
        <taxon>Kineosporiales</taxon>
        <taxon>Kineosporiaceae</taxon>
        <taxon>Spongisporangium</taxon>
    </lineage>
</organism>